<feature type="non-terminal residue" evidence="1">
    <location>
        <position position="12"/>
    </location>
</feature>
<reference evidence="1 2" key="1">
    <citation type="submission" date="2017-01" db="EMBL/GenBank/DDBJ databases">
        <authorList>
            <person name="Mah S.A."/>
            <person name="Swanson W.J."/>
            <person name="Moy G.W."/>
            <person name="Vacquier V.D."/>
        </authorList>
    </citation>
    <scope>NUCLEOTIDE SEQUENCE [LARGE SCALE GENOMIC DNA]</scope>
    <source>
        <strain evidence="1 2">GSMNP</strain>
    </source>
</reference>
<proteinExistence type="predicted"/>
<keyword evidence="2" id="KW-1185">Reference proteome</keyword>
<comment type="caution">
    <text evidence="1">The sequence shown here is derived from an EMBL/GenBank/DDBJ whole genome shotgun (WGS) entry which is preliminary data.</text>
</comment>
<organism evidence="1 2">
    <name type="scientific">Smittium culicis</name>
    <dbReference type="NCBI Taxonomy" id="133412"/>
    <lineage>
        <taxon>Eukaryota</taxon>
        <taxon>Fungi</taxon>
        <taxon>Fungi incertae sedis</taxon>
        <taxon>Zoopagomycota</taxon>
        <taxon>Kickxellomycotina</taxon>
        <taxon>Harpellomycetes</taxon>
        <taxon>Harpellales</taxon>
        <taxon>Legeriomycetaceae</taxon>
        <taxon>Smittium</taxon>
    </lineage>
</organism>
<evidence type="ECO:0000313" key="1">
    <source>
        <dbReference type="EMBL" id="OMJ11245.1"/>
    </source>
</evidence>
<sequence>MLKATQGLTVVS</sequence>
<gene>
    <name evidence="1" type="ORF">AYI70_g9851</name>
</gene>
<protein>
    <submittedName>
        <fullName evidence="1">Uncharacterized protein</fullName>
    </submittedName>
</protein>
<dbReference type="Proteomes" id="UP000187283">
    <property type="component" value="Unassembled WGS sequence"/>
</dbReference>
<dbReference type="EMBL" id="LSSN01004600">
    <property type="protein sequence ID" value="OMJ11245.1"/>
    <property type="molecule type" value="Genomic_DNA"/>
</dbReference>
<accession>A0A1R1X9F2</accession>
<name>A0A1R1X9F2_9FUNG</name>
<evidence type="ECO:0000313" key="2">
    <source>
        <dbReference type="Proteomes" id="UP000187283"/>
    </source>
</evidence>